<evidence type="ECO:0000256" key="2">
    <source>
        <dbReference type="ARBA" id="ARBA00022475"/>
    </source>
</evidence>
<gene>
    <name evidence="7" type="ORF">IQ236_13545</name>
</gene>
<accession>A0ABR9UCN7</accession>
<dbReference type="PANTHER" id="PTHR30250:SF11">
    <property type="entry name" value="O-ANTIGEN TRANSPORTER-RELATED"/>
    <property type="match status" value="1"/>
</dbReference>
<evidence type="ECO:0000256" key="1">
    <source>
        <dbReference type="ARBA" id="ARBA00004651"/>
    </source>
</evidence>
<evidence type="ECO:0000313" key="8">
    <source>
        <dbReference type="Proteomes" id="UP000640725"/>
    </source>
</evidence>
<feature type="transmembrane region" description="Helical" evidence="6">
    <location>
        <begin position="249"/>
        <end position="270"/>
    </location>
</feature>
<feature type="transmembrane region" description="Helical" evidence="6">
    <location>
        <begin position="276"/>
        <end position="298"/>
    </location>
</feature>
<feature type="transmembrane region" description="Helical" evidence="6">
    <location>
        <begin position="95"/>
        <end position="122"/>
    </location>
</feature>
<evidence type="ECO:0000256" key="4">
    <source>
        <dbReference type="ARBA" id="ARBA00022989"/>
    </source>
</evidence>
<dbReference type="InterPro" id="IPR050833">
    <property type="entry name" value="Poly_Biosynth_Transport"/>
</dbReference>
<dbReference type="InterPro" id="IPR002797">
    <property type="entry name" value="Polysacc_synth"/>
</dbReference>
<keyword evidence="8" id="KW-1185">Reference proteome</keyword>
<feature type="transmembrane region" description="Helical" evidence="6">
    <location>
        <begin position="21"/>
        <end position="42"/>
    </location>
</feature>
<feature type="transmembrane region" description="Helical" evidence="6">
    <location>
        <begin position="408"/>
        <end position="427"/>
    </location>
</feature>
<organism evidence="7 8">
    <name type="scientific">Planktothrix mougeotii LEGE 06226</name>
    <dbReference type="NCBI Taxonomy" id="1828728"/>
    <lineage>
        <taxon>Bacteria</taxon>
        <taxon>Bacillati</taxon>
        <taxon>Cyanobacteriota</taxon>
        <taxon>Cyanophyceae</taxon>
        <taxon>Oscillatoriophycideae</taxon>
        <taxon>Oscillatoriales</taxon>
        <taxon>Microcoleaceae</taxon>
        <taxon>Planktothrix</taxon>
    </lineage>
</organism>
<feature type="transmembrane region" description="Helical" evidence="6">
    <location>
        <begin position="161"/>
        <end position="182"/>
    </location>
</feature>
<evidence type="ECO:0000256" key="6">
    <source>
        <dbReference type="SAM" id="Phobius"/>
    </source>
</evidence>
<comment type="subcellular location">
    <subcellularLocation>
        <location evidence="1">Cell membrane</location>
        <topology evidence="1">Multi-pass membrane protein</topology>
    </subcellularLocation>
</comment>
<keyword evidence="5 6" id="KW-0472">Membrane</keyword>
<name>A0ABR9UCN7_9CYAN</name>
<keyword evidence="4 6" id="KW-1133">Transmembrane helix</keyword>
<dbReference type="Pfam" id="PF01943">
    <property type="entry name" value="Polysacc_synt"/>
    <property type="match status" value="1"/>
</dbReference>
<reference evidence="7 8" key="1">
    <citation type="submission" date="2020-10" db="EMBL/GenBank/DDBJ databases">
        <authorList>
            <person name="Castelo-Branco R."/>
            <person name="Eusebio N."/>
            <person name="Adriana R."/>
            <person name="Vieira A."/>
            <person name="Brugerolle De Fraissinette N."/>
            <person name="Rezende De Castro R."/>
            <person name="Schneider M.P."/>
            <person name="Vasconcelos V."/>
            <person name="Leao P.N."/>
        </authorList>
    </citation>
    <scope>NUCLEOTIDE SEQUENCE [LARGE SCALE GENOMIC DNA]</scope>
    <source>
        <strain evidence="7 8">LEGE 06226</strain>
    </source>
</reference>
<dbReference type="RefSeq" id="WP_193869747.1">
    <property type="nucleotide sequence ID" value="NZ_JADEWU010000028.1"/>
</dbReference>
<protein>
    <submittedName>
        <fullName evidence="7">Flippase</fullName>
    </submittedName>
</protein>
<evidence type="ECO:0000256" key="3">
    <source>
        <dbReference type="ARBA" id="ARBA00022692"/>
    </source>
</evidence>
<proteinExistence type="predicted"/>
<dbReference type="PANTHER" id="PTHR30250">
    <property type="entry name" value="PST FAMILY PREDICTED COLANIC ACID TRANSPORTER"/>
    <property type="match status" value="1"/>
</dbReference>
<comment type="caution">
    <text evidence="7">The sequence shown here is derived from an EMBL/GenBank/DDBJ whole genome shotgun (WGS) entry which is preliminary data.</text>
</comment>
<feature type="transmembrane region" description="Helical" evidence="6">
    <location>
        <begin position="188"/>
        <end position="208"/>
    </location>
</feature>
<feature type="transmembrane region" description="Helical" evidence="6">
    <location>
        <begin position="128"/>
        <end position="149"/>
    </location>
</feature>
<sequence>MTQTSLTQTENSVRIITLAKSSAIALTLQFAGVALAYLVQVFLARWMGKTEYGIYEYVITWSLLLAVPASLGLPRAVVRFINEYRVKQEWGLLRGLVLGSWQLTIGMGLFLGVLGTGLIFLVNHYYPFSYAPVLLIGIWLVPLQGLVLLQEDMARGAEDIILAYTPTKVIWPMLVLVGGFLLWHDQHILGSISMTEVALGTLLGIIAFQGCLVWFKIQGDLVVTDPIYTPRAWLKVSLPLLLYRAFRELLVQTDILMLGSFVGAGAVGIYSPASKTALWVSFVLQAINIVVAPAFAILHTQGERAELQKVISIVTVWIFWSSIAIGLTLIVFAKPLLAIFGPEFTEAHWALKILVIGQLVNALSGSVGNLLSMTGYQNQLMLVSGCTALINLVLNAIAIPLWGTVGAALTTALTLSIWNVWLAIIVIRNLGVNPTVFSSFGLGINQSSI</sequence>
<feature type="transmembrane region" description="Helical" evidence="6">
    <location>
        <begin position="353"/>
        <end position="373"/>
    </location>
</feature>
<dbReference type="CDD" id="cd13128">
    <property type="entry name" value="MATE_Wzx_like"/>
    <property type="match status" value="1"/>
</dbReference>
<evidence type="ECO:0000256" key="5">
    <source>
        <dbReference type="ARBA" id="ARBA00023136"/>
    </source>
</evidence>
<dbReference type="Proteomes" id="UP000640725">
    <property type="component" value="Unassembled WGS sequence"/>
</dbReference>
<dbReference type="EMBL" id="JADEWU010000028">
    <property type="protein sequence ID" value="MBE9144235.1"/>
    <property type="molecule type" value="Genomic_DNA"/>
</dbReference>
<keyword evidence="2" id="KW-1003">Cell membrane</keyword>
<feature type="transmembrane region" description="Helical" evidence="6">
    <location>
        <begin position="380"/>
        <end position="402"/>
    </location>
</feature>
<keyword evidence="3 6" id="KW-0812">Transmembrane</keyword>
<feature type="transmembrane region" description="Helical" evidence="6">
    <location>
        <begin position="54"/>
        <end position="74"/>
    </location>
</feature>
<evidence type="ECO:0000313" key="7">
    <source>
        <dbReference type="EMBL" id="MBE9144235.1"/>
    </source>
</evidence>
<feature type="transmembrane region" description="Helical" evidence="6">
    <location>
        <begin position="310"/>
        <end position="333"/>
    </location>
</feature>